<dbReference type="SUPFAM" id="SSF46609">
    <property type="entry name" value="Fe,Mn superoxide dismutase (SOD), N-terminal domain"/>
    <property type="match status" value="1"/>
</dbReference>
<feature type="compositionally biased region" description="Polar residues" evidence="2">
    <location>
        <begin position="218"/>
        <end position="229"/>
    </location>
</feature>
<dbReference type="STRING" id="1684307.A0A316UFA7"/>
<feature type="region of interest" description="Disordered" evidence="2">
    <location>
        <begin position="215"/>
        <end position="256"/>
    </location>
</feature>
<accession>A0A316UFA7</accession>
<dbReference type="GO" id="GO:0046872">
    <property type="term" value="F:metal ion binding"/>
    <property type="evidence" value="ECO:0007669"/>
    <property type="project" value="InterPro"/>
</dbReference>
<dbReference type="RefSeq" id="XP_025351050.1">
    <property type="nucleotide sequence ID" value="XM_025490777.1"/>
</dbReference>
<dbReference type="GeneID" id="37012511"/>
<evidence type="ECO:0000256" key="1">
    <source>
        <dbReference type="ARBA" id="ARBA00037226"/>
    </source>
</evidence>
<evidence type="ECO:0000313" key="5">
    <source>
        <dbReference type="Proteomes" id="UP000245942"/>
    </source>
</evidence>
<name>A0A316UFA7_9BASI</name>
<reference evidence="4 5" key="1">
    <citation type="journal article" date="2018" name="Mol. Biol. Evol.">
        <title>Broad Genomic Sampling Reveals a Smut Pathogenic Ancestry of the Fungal Clade Ustilaginomycotina.</title>
        <authorList>
            <person name="Kijpornyongpan T."/>
            <person name="Mondo S.J."/>
            <person name="Barry K."/>
            <person name="Sandor L."/>
            <person name="Lee J."/>
            <person name="Lipzen A."/>
            <person name="Pangilinan J."/>
            <person name="LaButti K."/>
            <person name="Hainaut M."/>
            <person name="Henrissat B."/>
            <person name="Grigoriev I.V."/>
            <person name="Spatafora J.W."/>
            <person name="Aime M.C."/>
        </authorList>
    </citation>
    <scope>NUCLEOTIDE SEQUENCE [LARGE SCALE GENOMIC DNA]</scope>
    <source>
        <strain evidence="4 5">MCA 4718</strain>
    </source>
</reference>
<proteinExistence type="predicted"/>
<organism evidence="4 5">
    <name type="scientific">Pseudomicrostroma glucosiphilum</name>
    <dbReference type="NCBI Taxonomy" id="1684307"/>
    <lineage>
        <taxon>Eukaryota</taxon>
        <taxon>Fungi</taxon>
        <taxon>Dikarya</taxon>
        <taxon>Basidiomycota</taxon>
        <taxon>Ustilaginomycotina</taxon>
        <taxon>Exobasidiomycetes</taxon>
        <taxon>Microstromatales</taxon>
        <taxon>Microstromatales incertae sedis</taxon>
        <taxon>Pseudomicrostroma</taxon>
    </lineage>
</organism>
<dbReference type="InterPro" id="IPR036314">
    <property type="entry name" value="SOD_C_sf"/>
</dbReference>
<dbReference type="Proteomes" id="UP000245942">
    <property type="component" value="Unassembled WGS sequence"/>
</dbReference>
<feature type="region of interest" description="Disordered" evidence="2">
    <location>
        <begin position="125"/>
        <end position="156"/>
    </location>
</feature>
<dbReference type="AlphaFoldDB" id="A0A316UFA7"/>
<evidence type="ECO:0000259" key="3">
    <source>
        <dbReference type="Pfam" id="PF02777"/>
    </source>
</evidence>
<dbReference type="GO" id="GO:0005737">
    <property type="term" value="C:cytoplasm"/>
    <property type="evidence" value="ECO:0007669"/>
    <property type="project" value="TreeGrafter"/>
</dbReference>
<keyword evidence="5" id="KW-1185">Reference proteome</keyword>
<dbReference type="EMBL" id="KZ819321">
    <property type="protein sequence ID" value="PWN23890.1"/>
    <property type="molecule type" value="Genomic_DNA"/>
</dbReference>
<dbReference type="Pfam" id="PF02777">
    <property type="entry name" value="Sod_Fe_C"/>
    <property type="match status" value="2"/>
</dbReference>
<evidence type="ECO:0000256" key="2">
    <source>
        <dbReference type="SAM" id="MobiDB-lite"/>
    </source>
</evidence>
<dbReference type="PANTHER" id="PTHR43595">
    <property type="entry name" value="37S RIBOSOMAL PROTEIN S26, MITOCHONDRIAL"/>
    <property type="match status" value="1"/>
</dbReference>
<dbReference type="SUPFAM" id="SSF54719">
    <property type="entry name" value="Fe,Mn superoxide dismutase (SOD), C-terminal domain"/>
    <property type="match status" value="1"/>
</dbReference>
<dbReference type="InterPro" id="IPR019832">
    <property type="entry name" value="Mn/Fe_SOD_C"/>
</dbReference>
<gene>
    <name evidence="4" type="ORF">BCV69DRAFT_265228</name>
</gene>
<protein>
    <submittedName>
        <fullName evidence="4">Manganese and iron superoxide dismutase</fullName>
    </submittedName>
</protein>
<evidence type="ECO:0000313" key="4">
    <source>
        <dbReference type="EMBL" id="PWN23890.1"/>
    </source>
</evidence>
<dbReference type="PANTHER" id="PTHR43595:SF2">
    <property type="entry name" value="SMALL RIBOSOMAL SUBUNIT PROTEIN MS42"/>
    <property type="match status" value="1"/>
</dbReference>
<dbReference type="GO" id="GO:0004784">
    <property type="term" value="F:superoxide dismutase activity"/>
    <property type="evidence" value="ECO:0007669"/>
    <property type="project" value="InterPro"/>
</dbReference>
<feature type="domain" description="Manganese/iron superoxide dismutase C-terminal" evidence="3">
    <location>
        <begin position="251"/>
        <end position="304"/>
    </location>
</feature>
<dbReference type="InterPro" id="IPR036324">
    <property type="entry name" value="Mn/Fe_SOD_N_sf"/>
</dbReference>
<comment type="function">
    <text evidence="1">Component of the mitochondrial ribosome (mitoribosome), a dedicated translation machinery responsible for the synthesis of mitochondrial genome-encoded proteins, including at least some of the essential transmembrane subunits of the mitochondrial respiratory chain. The mitoribosomes are attached to the mitochondrial inner membrane and translation products are cotranslationally integrated into the membrane.</text>
</comment>
<dbReference type="OrthoDB" id="275227at2759"/>
<dbReference type="Gene3D" id="3.55.40.20">
    <property type="entry name" value="Iron/manganese superoxide dismutase, C-terminal domain"/>
    <property type="match status" value="1"/>
</dbReference>
<feature type="domain" description="Manganese/iron superoxide dismutase C-terminal" evidence="3">
    <location>
        <begin position="146"/>
        <end position="206"/>
    </location>
</feature>
<sequence>MALPTTLRTGAARASLRNFASSSSSRLASAAPSQRRELHYLPPAPEALQRGCMPFLSKGTVDTLWNGWQKGLLERLNAEVRGTQLESSTLIDTVIQSSQKPEQIMAFNYASQALNNAFFLSHLSPDPQASQDLSDESWQDRSPPQPDGPLKGALDDHFGSVTEFKSAFSAAALGMSSSGWVWLVVDGQGKVGIVPTYGAGTVLVQNRQQRGLPDIESSAATSSPDGTATSSSGSLFAESSGALKPQSSAKSMRDNGDPYVTGTTLHPLLCLSVHEHAWLPDWGIWGKENYLARFWEVVDWKKVGRVREAYMNKGII</sequence>
<feature type="compositionally biased region" description="Low complexity" evidence="2">
    <location>
        <begin position="230"/>
        <end position="243"/>
    </location>
</feature>